<feature type="domain" description="HTH luxR-type" evidence="1">
    <location>
        <begin position="16"/>
        <end position="41"/>
    </location>
</feature>
<organism evidence="2 3">
    <name type="scientific">Slackia isoflavoniconvertens</name>
    <dbReference type="NCBI Taxonomy" id="572010"/>
    <lineage>
        <taxon>Bacteria</taxon>
        <taxon>Bacillati</taxon>
        <taxon>Actinomycetota</taxon>
        <taxon>Coriobacteriia</taxon>
        <taxon>Eggerthellales</taxon>
        <taxon>Eggerthellaceae</taxon>
        <taxon>Slackia</taxon>
    </lineage>
</organism>
<comment type="caution">
    <text evidence="2">The sequence shown here is derived from an EMBL/GenBank/DDBJ whole genome shotgun (WGS) entry which is preliminary data.</text>
</comment>
<dbReference type="InterPro" id="IPR036388">
    <property type="entry name" value="WH-like_DNA-bd_sf"/>
</dbReference>
<dbReference type="AlphaFoldDB" id="A0A369LCG7"/>
<dbReference type="GO" id="GO:0003677">
    <property type="term" value="F:DNA binding"/>
    <property type="evidence" value="ECO:0007669"/>
    <property type="project" value="InterPro"/>
</dbReference>
<dbReference type="InterPro" id="IPR000792">
    <property type="entry name" value="Tscrpt_reg_LuxR_C"/>
</dbReference>
<gene>
    <name evidence="2" type="ORF">C1881_08650</name>
</gene>
<accession>A0A369LCG7</accession>
<name>A0A369LCG7_9ACTN</name>
<evidence type="ECO:0000313" key="3">
    <source>
        <dbReference type="Proteomes" id="UP000253975"/>
    </source>
</evidence>
<dbReference type="Pfam" id="PF00196">
    <property type="entry name" value="GerE"/>
    <property type="match status" value="1"/>
</dbReference>
<evidence type="ECO:0000259" key="1">
    <source>
        <dbReference type="Pfam" id="PF00196"/>
    </source>
</evidence>
<dbReference type="InterPro" id="IPR016032">
    <property type="entry name" value="Sig_transdc_resp-reg_C-effctor"/>
</dbReference>
<reference evidence="2 3" key="1">
    <citation type="journal article" date="2018" name="Elife">
        <title>Discovery and characterization of a prevalent human gut bacterial enzyme sufficient for the inactivation of a family of plant toxins.</title>
        <authorList>
            <person name="Koppel N."/>
            <person name="Bisanz J.E."/>
            <person name="Pandelia M.E."/>
            <person name="Turnbaugh P.J."/>
            <person name="Balskus E.P."/>
        </authorList>
    </citation>
    <scope>NUCLEOTIDE SEQUENCE [LARGE SCALE GENOMIC DNA]</scope>
    <source>
        <strain evidence="2 3">OB21 GAM31</strain>
    </source>
</reference>
<dbReference type="SUPFAM" id="SSF46894">
    <property type="entry name" value="C-terminal effector domain of the bipartite response regulators"/>
    <property type="match status" value="1"/>
</dbReference>
<dbReference type="Gene3D" id="1.10.10.10">
    <property type="entry name" value="Winged helix-like DNA-binding domain superfamily/Winged helix DNA-binding domain"/>
    <property type="match status" value="1"/>
</dbReference>
<protein>
    <recommendedName>
        <fullName evidence="1">HTH luxR-type domain-containing protein</fullName>
    </recommendedName>
</protein>
<sequence>MGVFSFQSAQRILRYPEQTVKTHVRNLYRKLDVHSRDELFSLFDGIGGK</sequence>
<dbReference type="EMBL" id="PPTO01000015">
    <property type="protein sequence ID" value="RDB56409.1"/>
    <property type="molecule type" value="Genomic_DNA"/>
</dbReference>
<dbReference type="Proteomes" id="UP000253975">
    <property type="component" value="Unassembled WGS sequence"/>
</dbReference>
<dbReference type="GO" id="GO:0006355">
    <property type="term" value="P:regulation of DNA-templated transcription"/>
    <property type="evidence" value="ECO:0007669"/>
    <property type="project" value="InterPro"/>
</dbReference>
<proteinExistence type="predicted"/>
<evidence type="ECO:0000313" key="2">
    <source>
        <dbReference type="EMBL" id="RDB56409.1"/>
    </source>
</evidence>